<organism evidence="2 3">
    <name type="scientific">Ciceribacter sichuanensis</name>
    <dbReference type="NCBI Taxonomy" id="2949647"/>
    <lineage>
        <taxon>Bacteria</taxon>
        <taxon>Pseudomonadati</taxon>
        <taxon>Pseudomonadota</taxon>
        <taxon>Alphaproteobacteria</taxon>
        <taxon>Hyphomicrobiales</taxon>
        <taxon>Rhizobiaceae</taxon>
        <taxon>Ciceribacter</taxon>
    </lineage>
</organism>
<evidence type="ECO:0000313" key="3">
    <source>
        <dbReference type="Proteomes" id="UP001155380"/>
    </source>
</evidence>
<dbReference type="EMBL" id="JAMXLX010000003">
    <property type="protein sequence ID" value="MCO5957635.1"/>
    <property type="molecule type" value="Genomic_DNA"/>
</dbReference>
<reference evidence="2" key="1">
    <citation type="submission" date="2022-06" db="EMBL/GenBank/DDBJ databases">
        <authorList>
            <person name="Sun Q."/>
        </authorList>
    </citation>
    <scope>NUCLEOTIDE SEQUENCE</scope>
    <source>
        <strain evidence="2">S101</strain>
    </source>
</reference>
<dbReference type="Proteomes" id="UP001155380">
    <property type="component" value="Unassembled WGS sequence"/>
</dbReference>
<dbReference type="AlphaFoldDB" id="A0AAJ1F5D2"/>
<sequence length="45" mass="4850">MPPITLMTVTRGQMHDLAREVRALQTTIGAIVVIMAVAVALLISF</sequence>
<keyword evidence="1" id="KW-1133">Transmembrane helix</keyword>
<evidence type="ECO:0000313" key="2">
    <source>
        <dbReference type="EMBL" id="MCO5957635.1"/>
    </source>
</evidence>
<keyword evidence="1" id="KW-0812">Transmembrane</keyword>
<dbReference type="RefSeq" id="WP_250913357.1">
    <property type="nucleotide sequence ID" value="NZ_JAMXLX010000003.1"/>
</dbReference>
<evidence type="ECO:0000256" key="1">
    <source>
        <dbReference type="SAM" id="Phobius"/>
    </source>
</evidence>
<proteinExistence type="predicted"/>
<protein>
    <submittedName>
        <fullName evidence="2">Uncharacterized protein</fullName>
    </submittedName>
</protein>
<comment type="caution">
    <text evidence="2">The sequence shown here is derived from an EMBL/GenBank/DDBJ whole genome shotgun (WGS) entry which is preliminary data.</text>
</comment>
<gene>
    <name evidence="2" type="ORF">NBH21_12695</name>
</gene>
<accession>A0AAJ1F5D2</accession>
<keyword evidence="1" id="KW-0472">Membrane</keyword>
<feature type="transmembrane region" description="Helical" evidence="1">
    <location>
        <begin position="21"/>
        <end position="43"/>
    </location>
</feature>
<name>A0AAJ1F5D2_9HYPH</name>